<proteinExistence type="predicted"/>
<dbReference type="Proteomes" id="UP000593560">
    <property type="component" value="Unassembled WGS sequence"/>
</dbReference>
<dbReference type="EMBL" id="JABFAD010326828">
    <property type="protein sequence ID" value="MBA0818925.1"/>
    <property type="molecule type" value="Genomic_DNA"/>
</dbReference>
<sequence>MVFRGPDEFKTALAKINVVVDNSDGFYKIKTS</sequence>
<organism evidence="1 2">
    <name type="scientific">Gossypium harknessii</name>
    <dbReference type="NCBI Taxonomy" id="34285"/>
    <lineage>
        <taxon>Eukaryota</taxon>
        <taxon>Viridiplantae</taxon>
        <taxon>Streptophyta</taxon>
        <taxon>Embryophyta</taxon>
        <taxon>Tracheophyta</taxon>
        <taxon>Spermatophyta</taxon>
        <taxon>Magnoliopsida</taxon>
        <taxon>eudicotyledons</taxon>
        <taxon>Gunneridae</taxon>
        <taxon>Pentapetalae</taxon>
        <taxon>rosids</taxon>
        <taxon>malvids</taxon>
        <taxon>Malvales</taxon>
        <taxon>Malvaceae</taxon>
        <taxon>Malvoideae</taxon>
        <taxon>Gossypium</taxon>
    </lineage>
</organism>
<evidence type="ECO:0000313" key="2">
    <source>
        <dbReference type="Proteomes" id="UP000593560"/>
    </source>
</evidence>
<keyword evidence="2" id="KW-1185">Reference proteome</keyword>
<accession>A0A7J9ICP2</accession>
<dbReference type="AlphaFoldDB" id="A0A7J9ICP2"/>
<reference evidence="1 2" key="1">
    <citation type="journal article" date="2019" name="Genome Biol. Evol.">
        <title>Insights into the evolution of the New World diploid cottons (Gossypium, subgenus Houzingenia) based on genome sequencing.</title>
        <authorList>
            <person name="Grover C.E."/>
            <person name="Arick M.A. 2nd"/>
            <person name="Thrash A."/>
            <person name="Conover J.L."/>
            <person name="Sanders W.S."/>
            <person name="Peterson D.G."/>
            <person name="Frelichowski J.E."/>
            <person name="Scheffler J.A."/>
            <person name="Scheffler B.E."/>
            <person name="Wendel J.F."/>
        </authorList>
    </citation>
    <scope>NUCLEOTIDE SEQUENCE [LARGE SCALE GENOMIC DNA]</scope>
    <source>
        <strain evidence="1">0</strain>
        <tissue evidence="1">Leaf</tissue>
    </source>
</reference>
<name>A0A7J9ICP2_9ROSI</name>
<protein>
    <submittedName>
        <fullName evidence="1">Uncharacterized protein</fullName>
    </submittedName>
</protein>
<comment type="caution">
    <text evidence="1">The sequence shown here is derived from an EMBL/GenBank/DDBJ whole genome shotgun (WGS) entry which is preliminary data.</text>
</comment>
<evidence type="ECO:0000313" key="1">
    <source>
        <dbReference type="EMBL" id="MBA0818925.1"/>
    </source>
</evidence>
<gene>
    <name evidence="1" type="ORF">Gohar_028320</name>
</gene>